<name>A0A8S5SI31_9CAUD</name>
<sequence>MKRIAILALLSLSLSSCSEYFDKQHNDNELKKKYSFALNYYVERLSVI</sequence>
<keyword evidence="1" id="KW-0449">Lipoprotein</keyword>
<dbReference type="EMBL" id="BK032600">
    <property type="protein sequence ID" value="DAF50708.1"/>
    <property type="molecule type" value="Genomic_DNA"/>
</dbReference>
<protein>
    <submittedName>
        <fullName evidence="1">Prokaryotic membrane lipoprotein lipid attachment site</fullName>
    </submittedName>
</protein>
<accession>A0A8S5SI31</accession>
<dbReference type="PROSITE" id="PS51257">
    <property type="entry name" value="PROKAR_LIPOPROTEIN"/>
    <property type="match status" value="1"/>
</dbReference>
<proteinExistence type="predicted"/>
<evidence type="ECO:0000313" key="1">
    <source>
        <dbReference type="EMBL" id="DAF50708.1"/>
    </source>
</evidence>
<organism evidence="1">
    <name type="scientific">Myoviridae sp. ct04y17</name>
    <dbReference type="NCBI Taxonomy" id="2827652"/>
    <lineage>
        <taxon>Viruses</taxon>
        <taxon>Duplodnaviria</taxon>
        <taxon>Heunggongvirae</taxon>
        <taxon>Uroviricota</taxon>
        <taxon>Caudoviricetes</taxon>
    </lineage>
</organism>
<reference evidence="1" key="1">
    <citation type="journal article" date="2021" name="Proc. Natl. Acad. Sci. U.S.A.">
        <title>A Catalog of Tens of Thousands of Viruses from Human Metagenomes Reveals Hidden Associations with Chronic Diseases.</title>
        <authorList>
            <person name="Tisza M.J."/>
            <person name="Buck C.B."/>
        </authorList>
    </citation>
    <scope>NUCLEOTIDE SEQUENCE</scope>
    <source>
        <strain evidence="1">Ct04y17</strain>
    </source>
</reference>